<sequence length="74" mass="8330">MASASDFVCLDRKCTWQGANIQDSYRENHPATSLALGKAKGFVRILLTKSTPGSRECLELCGYKFNVRRYIEVN</sequence>
<dbReference type="AlphaFoldDB" id="A0A2H1V6R3"/>
<accession>A0A2H1V6R3</accession>
<gene>
    <name evidence="1" type="ORF">SFRICE_003668</name>
</gene>
<reference evidence="1" key="1">
    <citation type="submission" date="2016-07" db="EMBL/GenBank/DDBJ databases">
        <authorList>
            <person name="Bretaudeau A."/>
        </authorList>
    </citation>
    <scope>NUCLEOTIDE SEQUENCE</scope>
    <source>
        <strain evidence="1">Rice</strain>
        <tissue evidence="1">Whole body</tissue>
    </source>
</reference>
<name>A0A2H1V6R3_SPOFR</name>
<proteinExistence type="predicted"/>
<evidence type="ECO:0000313" key="1">
    <source>
        <dbReference type="EMBL" id="SOQ36545.1"/>
    </source>
</evidence>
<dbReference type="EMBL" id="ODYU01000980">
    <property type="protein sequence ID" value="SOQ36545.1"/>
    <property type="molecule type" value="Genomic_DNA"/>
</dbReference>
<protein>
    <submittedName>
        <fullName evidence="1">SFRICE_003668</fullName>
    </submittedName>
</protein>
<organism evidence="1">
    <name type="scientific">Spodoptera frugiperda</name>
    <name type="common">Fall armyworm</name>
    <dbReference type="NCBI Taxonomy" id="7108"/>
    <lineage>
        <taxon>Eukaryota</taxon>
        <taxon>Metazoa</taxon>
        <taxon>Ecdysozoa</taxon>
        <taxon>Arthropoda</taxon>
        <taxon>Hexapoda</taxon>
        <taxon>Insecta</taxon>
        <taxon>Pterygota</taxon>
        <taxon>Neoptera</taxon>
        <taxon>Endopterygota</taxon>
        <taxon>Lepidoptera</taxon>
        <taxon>Glossata</taxon>
        <taxon>Ditrysia</taxon>
        <taxon>Noctuoidea</taxon>
        <taxon>Noctuidae</taxon>
        <taxon>Amphipyrinae</taxon>
        <taxon>Spodoptera</taxon>
    </lineage>
</organism>